<feature type="transmembrane region" description="Helical" evidence="1">
    <location>
        <begin position="6"/>
        <end position="26"/>
    </location>
</feature>
<keyword evidence="4" id="KW-1185">Reference proteome</keyword>
<sequence length="312" mass="36558">MFLILFYIILGLIIGVYLMLTLLRWYKISRVLEKIDMDVILQGEFSLLTYNVAGLPERISSALTPRRESMIQIGELISDFDIVHVQEDFNYNRFLYEKNTHLYRTKHKGKVPFGDGLNTLSNYPILEYRRIPWRHCTGSDCLTSKGFTYTKIKLAKNIYIDVYNVHANSHYAPKASYARQHNINQLKQYIYDHSADQALLVLGDFNAHYAFKLDNLPLFVKETGLYDGWVDLVQDGYFPEVDDHFMPLPMLELTNSNESIDKIYYRSSKHLIFTPQEYNIEDKKFVAPSGEPLSDHLAVSMHFKWEWKEEIT</sequence>
<comment type="caution">
    <text evidence="3">The sequence shown here is derived from an EMBL/GenBank/DDBJ whole genome shotgun (WGS) entry which is preliminary data.</text>
</comment>
<evidence type="ECO:0000313" key="3">
    <source>
        <dbReference type="EMBL" id="TJZ61470.1"/>
    </source>
</evidence>
<gene>
    <name evidence="3" type="ORF">FAZ15_09770</name>
</gene>
<dbReference type="InterPro" id="IPR038772">
    <property type="entry name" value="Sph/SMPD2-like"/>
</dbReference>
<keyword evidence="3" id="KW-0540">Nuclease</keyword>
<keyword evidence="3" id="KW-0255">Endonuclease</keyword>
<proteinExistence type="predicted"/>
<dbReference type="EMBL" id="SUME01000003">
    <property type="protein sequence ID" value="TJZ61470.1"/>
    <property type="molecule type" value="Genomic_DNA"/>
</dbReference>
<dbReference type="AlphaFoldDB" id="A0A4U0P2X3"/>
<dbReference type="Gene3D" id="3.60.10.10">
    <property type="entry name" value="Endonuclease/exonuclease/phosphatase"/>
    <property type="match status" value="1"/>
</dbReference>
<evidence type="ECO:0000259" key="2">
    <source>
        <dbReference type="Pfam" id="PF03372"/>
    </source>
</evidence>
<dbReference type="GO" id="GO:0004519">
    <property type="term" value="F:endonuclease activity"/>
    <property type="evidence" value="ECO:0007669"/>
    <property type="project" value="UniProtKB-KW"/>
</dbReference>
<reference evidence="3 4" key="1">
    <citation type="submission" date="2019-04" db="EMBL/GenBank/DDBJ databases">
        <title>Sphingobacterium olei sp. nov., isolated from oil-contaminated soil.</title>
        <authorList>
            <person name="Liu B."/>
        </authorList>
    </citation>
    <scope>NUCLEOTIDE SEQUENCE [LARGE SCALE GENOMIC DNA]</scope>
    <source>
        <strain evidence="3 4">HAL-9</strain>
    </source>
</reference>
<evidence type="ECO:0000313" key="4">
    <source>
        <dbReference type="Proteomes" id="UP000306808"/>
    </source>
</evidence>
<name>A0A4U0P2X3_9SPHI</name>
<keyword evidence="1" id="KW-0812">Transmembrane</keyword>
<dbReference type="GO" id="GO:0005737">
    <property type="term" value="C:cytoplasm"/>
    <property type="evidence" value="ECO:0007669"/>
    <property type="project" value="TreeGrafter"/>
</dbReference>
<dbReference type="SUPFAM" id="SSF56219">
    <property type="entry name" value="DNase I-like"/>
    <property type="match status" value="1"/>
</dbReference>
<protein>
    <submittedName>
        <fullName evidence="3">Endonuclease</fullName>
    </submittedName>
</protein>
<keyword evidence="1" id="KW-1133">Transmembrane helix</keyword>
<keyword evidence="3" id="KW-0378">Hydrolase</keyword>
<dbReference type="PANTHER" id="PTHR16320:SF1">
    <property type="entry name" value="SPHINGOMYELINASE DDB_G0288017"/>
    <property type="match status" value="1"/>
</dbReference>
<accession>A0A4U0P2X3</accession>
<dbReference type="InterPro" id="IPR005135">
    <property type="entry name" value="Endo/exonuclease/phosphatase"/>
</dbReference>
<keyword evidence="1" id="KW-0472">Membrane</keyword>
<dbReference type="Pfam" id="PF03372">
    <property type="entry name" value="Exo_endo_phos"/>
    <property type="match status" value="1"/>
</dbReference>
<dbReference type="InterPro" id="IPR036691">
    <property type="entry name" value="Endo/exonu/phosph_ase_sf"/>
</dbReference>
<dbReference type="OrthoDB" id="7316663at2"/>
<dbReference type="RefSeq" id="WP_136901117.1">
    <property type="nucleotide sequence ID" value="NZ_SUME01000003.1"/>
</dbReference>
<dbReference type="Proteomes" id="UP000306808">
    <property type="component" value="Unassembled WGS sequence"/>
</dbReference>
<feature type="domain" description="Endonuclease/exonuclease/phosphatase" evidence="2">
    <location>
        <begin position="48"/>
        <end position="267"/>
    </location>
</feature>
<dbReference type="PANTHER" id="PTHR16320">
    <property type="entry name" value="SPHINGOMYELINASE FAMILY MEMBER"/>
    <property type="match status" value="1"/>
</dbReference>
<organism evidence="3 4">
    <name type="scientific">Sphingobacterium olei</name>
    <dbReference type="NCBI Taxonomy" id="2571155"/>
    <lineage>
        <taxon>Bacteria</taxon>
        <taxon>Pseudomonadati</taxon>
        <taxon>Bacteroidota</taxon>
        <taxon>Sphingobacteriia</taxon>
        <taxon>Sphingobacteriales</taxon>
        <taxon>Sphingobacteriaceae</taxon>
        <taxon>Sphingobacterium</taxon>
    </lineage>
</organism>
<dbReference type="GO" id="GO:0004767">
    <property type="term" value="F:sphingomyelin phosphodiesterase activity"/>
    <property type="evidence" value="ECO:0007669"/>
    <property type="project" value="InterPro"/>
</dbReference>
<evidence type="ECO:0000256" key="1">
    <source>
        <dbReference type="SAM" id="Phobius"/>
    </source>
</evidence>